<evidence type="ECO:0008006" key="3">
    <source>
        <dbReference type="Google" id="ProtNLM"/>
    </source>
</evidence>
<proteinExistence type="predicted"/>
<evidence type="ECO:0000313" key="2">
    <source>
        <dbReference type="Proteomes" id="UP001329430"/>
    </source>
</evidence>
<name>A0AAN7V6Q6_9COLE</name>
<keyword evidence="2" id="KW-1185">Reference proteome</keyword>
<evidence type="ECO:0000313" key="1">
    <source>
        <dbReference type="EMBL" id="KAK5637834.1"/>
    </source>
</evidence>
<dbReference type="Proteomes" id="UP001329430">
    <property type="component" value="Unassembled WGS sequence"/>
</dbReference>
<dbReference type="AlphaFoldDB" id="A0AAN7V6Q6"/>
<dbReference type="EMBL" id="JAVRBK010000049">
    <property type="protein sequence ID" value="KAK5637834.1"/>
    <property type="molecule type" value="Genomic_DNA"/>
</dbReference>
<organism evidence="1 2">
    <name type="scientific">Pyrocoelia pectoralis</name>
    <dbReference type="NCBI Taxonomy" id="417401"/>
    <lineage>
        <taxon>Eukaryota</taxon>
        <taxon>Metazoa</taxon>
        <taxon>Ecdysozoa</taxon>
        <taxon>Arthropoda</taxon>
        <taxon>Hexapoda</taxon>
        <taxon>Insecta</taxon>
        <taxon>Pterygota</taxon>
        <taxon>Neoptera</taxon>
        <taxon>Endopterygota</taxon>
        <taxon>Coleoptera</taxon>
        <taxon>Polyphaga</taxon>
        <taxon>Elateriformia</taxon>
        <taxon>Elateroidea</taxon>
        <taxon>Lampyridae</taxon>
        <taxon>Lampyrinae</taxon>
        <taxon>Pyrocoelia</taxon>
    </lineage>
</organism>
<sequence length="138" mass="15967">MTCVGPDSIALYNSLPEPLLGPNQQLTVAMVKQRFTDYFEPKINITFERFKFHKMAQQVNEKVEEFVGRLRVQAKRCEFQHLQNEVIRDQLVIGLLNEDVRKVLLAEDPQLEAAVSKARASELANNAWKKCNRRKLPK</sequence>
<dbReference type="PANTHER" id="PTHR33198">
    <property type="entry name" value="ANK_REP_REGION DOMAIN-CONTAINING PROTEIN-RELATED"/>
    <property type="match status" value="1"/>
</dbReference>
<dbReference type="PANTHER" id="PTHR33198:SF20">
    <property type="entry name" value="RETROTRANSPOSON GAG DOMAIN-CONTAINING PROTEIN"/>
    <property type="match status" value="1"/>
</dbReference>
<protein>
    <recommendedName>
        <fullName evidence="3">Retrotransposon gag domain-containing protein</fullName>
    </recommendedName>
</protein>
<reference evidence="1 2" key="1">
    <citation type="journal article" date="2024" name="Insects">
        <title>An Improved Chromosome-Level Genome Assembly of the Firefly Pyrocoelia pectoralis.</title>
        <authorList>
            <person name="Fu X."/>
            <person name="Meyer-Rochow V.B."/>
            <person name="Ballantyne L."/>
            <person name="Zhu X."/>
        </authorList>
    </citation>
    <scope>NUCLEOTIDE SEQUENCE [LARGE SCALE GENOMIC DNA]</scope>
    <source>
        <strain evidence="1">XCY_ONT2</strain>
    </source>
</reference>
<accession>A0AAN7V6Q6</accession>
<gene>
    <name evidence="1" type="ORF">RI129_000175</name>
</gene>
<comment type="caution">
    <text evidence="1">The sequence shown here is derived from an EMBL/GenBank/DDBJ whole genome shotgun (WGS) entry which is preliminary data.</text>
</comment>